<feature type="transmembrane region" description="Helical" evidence="1">
    <location>
        <begin position="119"/>
        <end position="142"/>
    </location>
</feature>
<proteinExistence type="predicted"/>
<dbReference type="Proteomes" id="UP000077266">
    <property type="component" value="Unassembled WGS sequence"/>
</dbReference>
<organism evidence="2 3">
    <name type="scientific">Exidia glandulosa HHB12029</name>
    <dbReference type="NCBI Taxonomy" id="1314781"/>
    <lineage>
        <taxon>Eukaryota</taxon>
        <taxon>Fungi</taxon>
        <taxon>Dikarya</taxon>
        <taxon>Basidiomycota</taxon>
        <taxon>Agaricomycotina</taxon>
        <taxon>Agaricomycetes</taxon>
        <taxon>Auriculariales</taxon>
        <taxon>Exidiaceae</taxon>
        <taxon>Exidia</taxon>
    </lineage>
</organism>
<dbReference type="InParanoid" id="A0A165HU48"/>
<reference evidence="2 3" key="1">
    <citation type="journal article" date="2016" name="Mol. Biol. Evol.">
        <title>Comparative Genomics of Early-Diverging Mushroom-Forming Fungi Provides Insights into the Origins of Lignocellulose Decay Capabilities.</title>
        <authorList>
            <person name="Nagy L.G."/>
            <person name="Riley R."/>
            <person name="Tritt A."/>
            <person name="Adam C."/>
            <person name="Daum C."/>
            <person name="Floudas D."/>
            <person name="Sun H."/>
            <person name="Yadav J.S."/>
            <person name="Pangilinan J."/>
            <person name="Larsson K.H."/>
            <person name="Matsuura K."/>
            <person name="Barry K."/>
            <person name="Labutti K."/>
            <person name="Kuo R."/>
            <person name="Ohm R.A."/>
            <person name="Bhattacharya S.S."/>
            <person name="Shirouzu T."/>
            <person name="Yoshinaga Y."/>
            <person name="Martin F.M."/>
            <person name="Grigoriev I.V."/>
            <person name="Hibbett D.S."/>
        </authorList>
    </citation>
    <scope>NUCLEOTIDE SEQUENCE [LARGE SCALE GENOMIC DNA]</scope>
    <source>
        <strain evidence="2 3">HHB12029</strain>
    </source>
</reference>
<feature type="transmembrane region" description="Helical" evidence="1">
    <location>
        <begin position="240"/>
        <end position="258"/>
    </location>
</feature>
<evidence type="ECO:0000256" key="1">
    <source>
        <dbReference type="SAM" id="Phobius"/>
    </source>
</evidence>
<keyword evidence="3" id="KW-1185">Reference proteome</keyword>
<sequence>MGSTCQLWTSQCPAQVPAVSGIVGALVTGMLAFHSRSSFRTHGYPTFWRSWGALGRQLNRYISHAVSAIADDTWQVLACMASDKDIVDSATRDLRRTPDYGDVLDIFQDTRRRVFAHGFLRVFATRCAQGSFSIFTFAVIIIRSEQWFPAPPVDSLCFRIFSTATSLILGLWLFVIVTPVAIAFIALTLITLMIASHPLASISSSVYLPTYLPSPVTVTRAYGVCADIYRREHMVKTGRAAIALGTSAGFILLLSAQPPLPRWMLTRFGSASAALLALASPVIVEACIMFAIWAGSLAYFICSQFSTSW</sequence>
<feature type="transmembrane region" description="Helical" evidence="1">
    <location>
        <begin position="16"/>
        <end position="33"/>
    </location>
</feature>
<protein>
    <submittedName>
        <fullName evidence="2">Uncharacterized protein</fullName>
    </submittedName>
</protein>
<evidence type="ECO:0000313" key="3">
    <source>
        <dbReference type="Proteomes" id="UP000077266"/>
    </source>
</evidence>
<name>A0A165HU48_EXIGL</name>
<keyword evidence="1" id="KW-0472">Membrane</keyword>
<evidence type="ECO:0000313" key="2">
    <source>
        <dbReference type="EMBL" id="KZV92468.1"/>
    </source>
</evidence>
<feature type="transmembrane region" description="Helical" evidence="1">
    <location>
        <begin position="171"/>
        <end position="195"/>
    </location>
</feature>
<gene>
    <name evidence="2" type="ORF">EXIGLDRAFT_769015</name>
</gene>
<dbReference type="EMBL" id="KV426008">
    <property type="protein sequence ID" value="KZV92468.1"/>
    <property type="molecule type" value="Genomic_DNA"/>
</dbReference>
<feature type="transmembrane region" description="Helical" evidence="1">
    <location>
        <begin position="278"/>
        <end position="302"/>
    </location>
</feature>
<accession>A0A165HU48</accession>
<keyword evidence="1" id="KW-1133">Transmembrane helix</keyword>
<dbReference type="AlphaFoldDB" id="A0A165HU48"/>
<keyword evidence="1" id="KW-0812">Transmembrane</keyword>